<keyword evidence="3" id="KW-1185">Reference proteome</keyword>
<dbReference type="InParanoid" id="A0A2P5HMI2"/>
<dbReference type="EMBL" id="MAVT02001260">
    <property type="protein sequence ID" value="POS71456.1"/>
    <property type="molecule type" value="Genomic_DNA"/>
</dbReference>
<name>A0A2P5HMI2_DIAHE</name>
<feature type="region of interest" description="Disordered" evidence="1">
    <location>
        <begin position="55"/>
        <end position="105"/>
    </location>
</feature>
<organism evidence="2 3">
    <name type="scientific">Diaporthe helianthi</name>
    <dbReference type="NCBI Taxonomy" id="158607"/>
    <lineage>
        <taxon>Eukaryota</taxon>
        <taxon>Fungi</taxon>
        <taxon>Dikarya</taxon>
        <taxon>Ascomycota</taxon>
        <taxon>Pezizomycotina</taxon>
        <taxon>Sordariomycetes</taxon>
        <taxon>Sordariomycetidae</taxon>
        <taxon>Diaporthales</taxon>
        <taxon>Diaporthaceae</taxon>
        <taxon>Diaporthe</taxon>
    </lineage>
</organism>
<evidence type="ECO:0000313" key="2">
    <source>
        <dbReference type="EMBL" id="POS71456.1"/>
    </source>
</evidence>
<feature type="compositionally biased region" description="Low complexity" evidence="1">
    <location>
        <begin position="68"/>
        <end position="81"/>
    </location>
</feature>
<proteinExistence type="predicted"/>
<dbReference type="AlphaFoldDB" id="A0A2P5HMI2"/>
<accession>A0A2P5HMI2</accession>
<evidence type="ECO:0000256" key="1">
    <source>
        <dbReference type="SAM" id="MobiDB-lite"/>
    </source>
</evidence>
<sequence>MPIKAVFPQIHGYLPQLAPARRQNDRHESLQLETRSQLALTSLMAPGLLRPQHSRLANGQAAEDIDTSNRTTRSTQHSSSSAEIKAAFAENTPTLRRGCLHRRVA</sequence>
<gene>
    <name evidence="2" type="ORF">DHEL01_v210147</name>
</gene>
<protein>
    <submittedName>
        <fullName evidence="2">Uncharacterized protein</fullName>
    </submittedName>
</protein>
<dbReference type="Proteomes" id="UP000094444">
    <property type="component" value="Unassembled WGS sequence"/>
</dbReference>
<comment type="caution">
    <text evidence="2">The sequence shown here is derived from an EMBL/GenBank/DDBJ whole genome shotgun (WGS) entry which is preliminary data.</text>
</comment>
<evidence type="ECO:0000313" key="3">
    <source>
        <dbReference type="Proteomes" id="UP000094444"/>
    </source>
</evidence>
<reference evidence="2" key="1">
    <citation type="submission" date="2017-09" db="EMBL/GenBank/DDBJ databases">
        <title>Polyketide synthases of a Diaporthe helianthi virulent isolate.</title>
        <authorList>
            <person name="Baroncelli R."/>
        </authorList>
    </citation>
    <scope>NUCLEOTIDE SEQUENCE [LARGE SCALE GENOMIC DNA]</scope>
    <source>
        <strain evidence="2">7/96</strain>
    </source>
</reference>